<dbReference type="Gene3D" id="3.30.160.60">
    <property type="entry name" value="Classic Zinc Finger"/>
    <property type="match status" value="1"/>
</dbReference>
<feature type="domain" description="C2H2-type" evidence="13">
    <location>
        <begin position="88"/>
        <end position="121"/>
    </location>
</feature>
<evidence type="ECO:0000256" key="2">
    <source>
        <dbReference type="ARBA" id="ARBA00022491"/>
    </source>
</evidence>
<feature type="region of interest" description="Disordered" evidence="12">
    <location>
        <begin position="674"/>
        <end position="699"/>
    </location>
</feature>
<dbReference type="PROSITE" id="PS50157">
    <property type="entry name" value="ZINC_FINGER_C2H2_2"/>
    <property type="match status" value="3"/>
</dbReference>
<feature type="domain" description="CCHC FOG-type" evidence="14">
    <location>
        <begin position="297"/>
        <end position="330"/>
    </location>
</feature>
<dbReference type="GO" id="GO:0030154">
    <property type="term" value="P:cell differentiation"/>
    <property type="evidence" value="ECO:0007669"/>
    <property type="project" value="UniProtKB-ARBA"/>
</dbReference>
<dbReference type="GO" id="GO:0008270">
    <property type="term" value="F:zinc ion binding"/>
    <property type="evidence" value="ECO:0007669"/>
    <property type="project" value="UniProtKB-KW"/>
</dbReference>
<feature type="compositionally biased region" description="Basic and acidic residues" evidence="12">
    <location>
        <begin position="842"/>
        <end position="853"/>
    </location>
</feature>
<evidence type="ECO:0000256" key="6">
    <source>
        <dbReference type="ARBA" id="ARBA00022833"/>
    </source>
</evidence>
<dbReference type="PANTHER" id="PTHR12958">
    <property type="entry name" value="FRIEND OF GATA2-RELATED"/>
    <property type="match status" value="1"/>
</dbReference>
<evidence type="ECO:0000256" key="3">
    <source>
        <dbReference type="ARBA" id="ARBA00022723"/>
    </source>
</evidence>
<evidence type="ECO:0000256" key="1">
    <source>
        <dbReference type="ARBA" id="ARBA00004123"/>
    </source>
</evidence>
<evidence type="ECO:0000256" key="5">
    <source>
        <dbReference type="ARBA" id="ARBA00022771"/>
    </source>
</evidence>
<evidence type="ECO:0000256" key="4">
    <source>
        <dbReference type="ARBA" id="ARBA00022737"/>
    </source>
</evidence>
<dbReference type="PANTHER" id="PTHR12958:SF3">
    <property type="entry name" value="ZINC FINGER PROTEIN USH"/>
    <property type="match status" value="1"/>
</dbReference>
<dbReference type="Pfam" id="PF00096">
    <property type="entry name" value="zf-C2H2"/>
    <property type="match status" value="1"/>
</dbReference>
<feature type="region of interest" description="Disordered" evidence="12">
    <location>
        <begin position="935"/>
        <end position="955"/>
    </location>
</feature>
<feature type="region of interest" description="Disordered" evidence="12">
    <location>
        <begin position="870"/>
        <end position="893"/>
    </location>
</feature>
<keyword evidence="10" id="KW-0539">Nucleus</keyword>
<evidence type="ECO:0000256" key="11">
    <source>
        <dbReference type="PROSITE-ProRule" id="PRU00042"/>
    </source>
</evidence>
<organism evidence="15">
    <name type="scientific">Notodromas monacha</name>
    <dbReference type="NCBI Taxonomy" id="399045"/>
    <lineage>
        <taxon>Eukaryota</taxon>
        <taxon>Metazoa</taxon>
        <taxon>Ecdysozoa</taxon>
        <taxon>Arthropoda</taxon>
        <taxon>Crustacea</taxon>
        <taxon>Oligostraca</taxon>
        <taxon>Ostracoda</taxon>
        <taxon>Podocopa</taxon>
        <taxon>Podocopida</taxon>
        <taxon>Cypridocopina</taxon>
        <taxon>Cypridoidea</taxon>
        <taxon>Cyprididae</taxon>
        <taxon>Notodromas</taxon>
    </lineage>
</organism>
<dbReference type="OrthoDB" id="8742770at2759"/>
<proteinExistence type="predicted"/>
<comment type="subcellular location">
    <subcellularLocation>
        <location evidence="1">Nucleus</location>
    </subcellularLocation>
</comment>
<keyword evidence="6" id="KW-0862">Zinc</keyword>
<dbReference type="Proteomes" id="UP000678499">
    <property type="component" value="Unassembled WGS sequence"/>
</dbReference>
<dbReference type="GO" id="GO:0003677">
    <property type="term" value="F:DNA binding"/>
    <property type="evidence" value="ECO:0007669"/>
    <property type="project" value="UniProtKB-KW"/>
</dbReference>
<gene>
    <name evidence="15" type="ORF">NMOB1V02_LOCUS6284</name>
</gene>
<evidence type="ECO:0000313" key="16">
    <source>
        <dbReference type="Proteomes" id="UP000678499"/>
    </source>
</evidence>
<dbReference type="SMART" id="SM00355">
    <property type="entry name" value="ZnF_C2H2"/>
    <property type="match status" value="6"/>
</dbReference>
<dbReference type="GO" id="GO:0005634">
    <property type="term" value="C:nucleus"/>
    <property type="evidence" value="ECO:0007669"/>
    <property type="project" value="UniProtKB-SubCell"/>
</dbReference>
<evidence type="ECO:0000313" key="15">
    <source>
        <dbReference type="EMBL" id="CAD7278585.1"/>
    </source>
</evidence>
<evidence type="ECO:0000259" key="13">
    <source>
        <dbReference type="PROSITE" id="PS50157"/>
    </source>
</evidence>
<evidence type="ECO:0000256" key="7">
    <source>
        <dbReference type="ARBA" id="ARBA00023015"/>
    </source>
</evidence>
<evidence type="ECO:0000256" key="10">
    <source>
        <dbReference type="ARBA" id="ARBA00023242"/>
    </source>
</evidence>
<reference evidence="15" key="1">
    <citation type="submission" date="2020-11" db="EMBL/GenBank/DDBJ databases">
        <authorList>
            <person name="Tran Van P."/>
        </authorList>
    </citation>
    <scope>NUCLEOTIDE SEQUENCE</scope>
</reference>
<dbReference type="GO" id="GO:0045944">
    <property type="term" value="P:positive regulation of transcription by RNA polymerase II"/>
    <property type="evidence" value="ECO:0007669"/>
    <property type="project" value="TreeGrafter"/>
</dbReference>
<sequence>MHVIEPIPRRRLAPVPFICRSSSPADHLERGVSPDFHTLPDVWTYVEFSPTPISLLPHHVFQQGAICGALEHNPERPQAWNPGTSKGFVCQPCGIRFSSPGTLEAHQTYYCSARIEDGETPATIREVNKCLATTTTTNSNKRQRMHHHSSTIHNKAPLPRPDGSANASPDSDTTAPPVVISPPPPPLPSALTSSRRAAANQILTTTRLRLGSSSNSKGSTITKAPPPPPPHADLMLDGVTSTLVPQPPQSQVQLPLPLLPGLVLSESLAVLHHHQQQQHHQQQVVTAGHRTNNNSNSCGSNNSYCRDCGIQFSSASTYQVHRKHYCQGGGGGVHQLEDEVVPGGGGAGFHPATATLLAAAAAAASDASLCVVLPTNPLLVIPYQVLQCARYIPVGVVPPGSITVGPDGTLTTTTANNSSTTMSNNSSRVRKRPATIIRASGGSGDHSIDDEVVEPSAAELEENKAPFSHHHHHHNRETHQQPARRMVMVVKQDGGVVEECGDGAAGPLDLSKPLAHGSSLPQPQPSSQLTGESPSSADDTVVSLITTTDSTHTDSGTASLRSYVTKKGVSKCSACNIVFYKRENYLVHKEHYCASRGGGESSITADVGGAAGGGKQVVLQQQQTCGMYTCGACGTRFSSPKNLRAHQSYYCSNKLQQQQQHHHHHLLLVPSSSAPLVRNGNHKHGSPSPTGSGTTVEGTAGAGAGLQRLWRCPCCAFVTTSVPVAQCHLEGHGGLQAFTCRLCGYKGNTLRGMRNHIRMHFADNKSKQQDVSEETIIAHILAGPDEEEEEEEEDQDQKEDHHNCVSNMNDCQLNPDDAYGDDDDDDDDQESFQSSSSIPFRIIKEKDKEEKDHHQKRLMMLLLRQRQQLRHKASPVHNEEEVEEEEEEGSSQDQLLFHTKKHRSNKTLRMCKNCHVPLPHLSALVEHKKSGCVTITTTGSNSSSPSSSSELDNKE</sequence>
<feature type="compositionally biased region" description="Low complexity" evidence="12">
    <location>
        <begin position="940"/>
        <end position="949"/>
    </location>
</feature>
<keyword evidence="8" id="KW-0238">DNA-binding</keyword>
<feature type="region of interest" description="Disordered" evidence="12">
    <location>
        <begin position="781"/>
        <end position="853"/>
    </location>
</feature>
<feature type="compositionally biased region" description="Low complexity" evidence="12">
    <location>
        <begin position="690"/>
        <end position="699"/>
    </location>
</feature>
<keyword evidence="4" id="KW-0677">Repeat</keyword>
<keyword evidence="3" id="KW-0479">Metal-binding</keyword>
<dbReference type="SUPFAM" id="SSF57667">
    <property type="entry name" value="beta-beta-alpha zinc fingers"/>
    <property type="match status" value="5"/>
</dbReference>
<name>A0A7R9BQI7_9CRUS</name>
<dbReference type="GO" id="GO:0007507">
    <property type="term" value="P:heart development"/>
    <property type="evidence" value="ECO:0007669"/>
    <property type="project" value="TreeGrafter"/>
</dbReference>
<dbReference type="InterPro" id="IPR034731">
    <property type="entry name" value="Znf_CCHC_FOG"/>
</dbReference>
<evidence type="ECO:0008006" key="17">
    <source>
        <dbReference type="Google" id="ProtNLM"/>
    </source>
</evidence>
<feature type="region of interest" description="Disordered" evidence="12">
    <location>
        <begin position="498"/>
        <end position="538"/>
    </location>
</feature>
<dbReference type="InterPro" id="IPR036236">
    <property type="entry name" value="Znf_C2H2_sf"/>
</dbReference>
<feature type="compositionally biased region" description="Basic residues" evidence="12">
    <location>
        <begin position="141"/>
        <end position="150"/>
    </location>
</feature>
<evidence type="ECO:0000256" key="9">
    <source>
        <dbReference type="ARBA" id="ARBA00023163"/>
    </source>
</evidence>
<feature type="domain" description="C2H2-type" evidence="13">
    <location>
        <begin position="628"/>
        <end position="655"/>
    </location>
</feature>
<feature type="compositionally biased region" description="Low complexity" evidence="12">
    <location>
        <begin position="518"/>
        <end position="529"/>
    </location>
</feature>
<feature type="domain" description="CCHC FOG-type" evidence="14">
    <location>
        <begin position="82"/>
        <end position="115"/>
    </location>
</feature>
<dbReference type="PROSITE" id="PS51810">
    <property type="entry name" value="ZF_CCHC_FOG"/>
    <property type="match status" value="3"/>
</dbReference>
<feature type="region of interest" description="Disordered" evidence="12">
    <location>
        <begin position="402"/>
        <end position="431"/>
    </location>
</feature>
<dbReference type="EMBL" id="OA883314">
    <property type="protein sequence ID" value="CAD7278585.1"/>
    <property type="molecule type" value="Genomic_DNA"/>
</dbReference>
<keyword evidence="9" id="KW-0804">Transcription</keyword>
<dbReference type="GO" id="GO:0000122">
    <property type="term" value="P:negative regulation of transcription by RNA polymerase II"/>
    <property type="evidence" value="ECO:0007669"/>
    <property type="project" value="TreeGrafter"/>
</dbReference>
<feature type="domain" description="C2H2-type" evidence="13">
    <location>
        <begin position="738"/>
        <end position="765"/>
    </location>
</feature>
<feature type="domain" description="CCHC FOG-type" evidence="14">
    <location>
        <begin position="564"/>
        <end position="597"/>
    </location>
</feature>
<dbReference type="EMBL" id="CAJPEX010001277">
    <property type="protein sequence ID" value="CAG0918737.1"/>
    <property type="molecule type" value="Genomic_DNA"/>
</dbReference>
<evidence type="ECO:0000256" key="8">
    <source>
        <dbReference type="ARBA" id="ARBA00023125"/>
    </source>
</evidence>
<dbReference type="InterPro" id="IPR039746">
    <property type="entry name" value="FOG"/>
</dbReference>
<feature type="compositionally biased region" description="Acidic residues" evidence="12">
    <location>
        <begin position="818"/>
        <end position="830"/>
    </location>
</feature>
<keyword evidence="7" id="KW-0805">Transcription regulation</keyword>
<accession>A0A7R9BQI7</accession>
<dbReference type="GO" id="GO:0061629">
    <property type="term" value="F:RNA polymerase II-specific DNA-binding transcription factor binding"/>
    <property type="evidence" value="ECO:0007669"/>
    <property type="project" value="InterPro"/>
</dbReference>
<feature type="compositionally biased region" description="Acidic residues" evidence="12">
    <location>
        <begin position="880"/>
        <end position="890"/>
    </location>
</feature>
<feature type="region of interest" description="Disordered" evidence="12">
    <location>
        <begin position="134"/>
        <end position="228"/>
    </location>
</feature>
<keyword evidence="16" id="KW-1185">Reference proteome</keyword>
<dbReference type="GO" id="GO:0009653">
    <property type="term" value="P:anatomical structure morphogenesis"/>
    <property type="evidence" value="ECO:0007669"/>
    <property type="project" value="UniProtKB-ARBA"/>
</dbReference>
<keyword evidence="2" id="KW-0678">Repressor</keyword>
<protein>
    <recommendedName>
        <fullName evidence="17">Zinc finger protein ush</fullName>
    </recommendedName>
</protein>
<feature type="compositionally biased region" description="Polar residues" evidence="12">
    <location>
        <begin position="201"/>
        <end position="222"/>
    </location>
</feature>
<keyword evidence="5 11" id="KW-0863">Zinc-finger</keyword>
<dbReference type="InterPro" id="IPR013087">
    <property type="entry name" value="Znf_C2H2_type"/>
</dbReference>
<feature type="compositionally biased region" description="Acidic residues" evidence="12">
    <location>
        <begin position="784"/>
        <end position="797"/>
    </location>
</feature>
<feature type="compositionally biased region" description="Pro residues" evidence="12">
    <location>
        <begin position="179"/>
        <end position="188"/>
    </location>
</feature>
<evidence type="ECO:0000259" key="14">
    <source>
        <dbReference type="PROSITE" id="PS51810"/>
    </source>
</evidence>
<feature type="compositionally biased region" description="Low complexity" evidence="12">
    <location>
        <begin position="409"/>
        <end position="427"/>
    </location>
</feature>
<evidence type="ECO:0000256" key="12">
    <source>
        <dbReference type="SAM" id="MobiDB-lite"/>
    </source>
</evidence>
<dbReference type="AlphaFoldDB" id="A0A7R9BQI7"/>